<evidence type="ECO:0000313" key="3">
    <source>
        <dbReference type="EMBL" id="TDY62691.1"/>
    </source>
</evidence>
<dbReference type="EMBL" id="SORL01000008">
    <property type="protein sequence ID" value="TDY62691.1"/>
    <property type="molecule type" value="Genomic_DNA"/>
</dbReference>
<keyword evidence="6" id="KW-1185">Reference proteome</keyword>
<accession>A0A4V3HGU8</accession>
<gene>
    <name evidence="3" type="ORF">DFQ06_2540</name>
    <name evidence="2" type="ORF">JCM19274_3091</name>
    <name evidence="1" type="ORF">JCM19300_3398</name>
</gene>
<evidence type="ECO:0000313" key="4">
    <source>
        <dbReference type="Proteomes" id="UP000029643"/>
    </source>
</evidence>
<dbReference type="EMBL" id="BBNQ01000008">
    <property type="protein sequence ID" value="GAL62830.1"/>
    <property type="molecule type" value="Genomic_DNA"/>
</dbReference>
<sequence>MGLKENRFTKTFQEEQFPQLKAQIIEAAGFDVPLNIEWTKLFEDRFLHLYNDSYPKIYFLPFIEALTSITADDMGKEALAESLKEIHITNTQDHHNPSNAFSFSNGILTLDHSPILNADDVDSRTKVLVDLLENNL</sequence>
<reference evidence="3 6" key="2">
    <citation type="submission" date="2019-03" db="EMBL/GenBank/DDBJ databases">
        <title>Genomic Encyclopedia of Type Strains, Phase III (KMG-III): the genomes of soil and plant-associated and newly described type strains.</title>
        <authorList>
            <person name="Whitman W."/>
        </authorList>
    </citation>
    <scope>NUCLEOTIDE SEQUENCE [LARGE SCALE GENOMIC DNA]</scope>
    <source>
        <strain evidence="3 6">CECT 8301</strain>
    </source>
</reference>
<dbReference type="OrthoDB" id="4194926at2"/>
<organism evidence="2 4">
    <name type="scientific">Algibacter lectus</name>
    <dbReference type="NCBI Taxonomy" id="221126"/>
    <lineage>
        <taxon>Bacteria</taxon>
        <taxon>Pseudomonadati</taxon>
        <taxon>Bacteroidota</taxon>
        <taxon>Flavobacteriia</taxon>
        <taxon>Flavobacteriales</taxon>
        <taxon>Flavobacteriaceae</taxon>
        <taxon>Algibacter</taxon>
    </lineage>
</organism>
<evidence type="ECO:0000313" key="2">
    <source>
        <dbReference type="EMBL" id="GAL79679.1"/>
    </source>
</evidence>
<dbReference type="Proteomes" id="UP000294824">
    <property type="component" value="Unassembled WGS sequence"/>
</dbReference>
<evidence type="ECO:0000313" key="5">
    <source>
        <dbReference type="Proteomes" id="UP000029644"/>
    </source>
</evidence>
<dbReference type="AlphaFoldDB" id="A0A090WW82"/>
<accession>A0A090WW82</accession>
<evidence type="ECO:0000313" key="6">
    <source>
        <dbReference type="Proteomes" id="UP000294824"/>
    </source>
</evidence>
<dbReference type="Proteomes" id="UP000029643">
    <property type="component" value="Unassembled WGS sequence"/>
</dbReference>
<name>A0A090WW82_9FLAO</name>
<dbReference type="RefSeq" id="WP_042497639.1">
    <property type="nucleotide sequence ID" value="NZ_BBNQ01000008.1"/>
</dbReference>
<proteinExistence type="predicted"/>
<protein>
    <submittedName>
        <fullName evidence="2">Uncharacterized protein</fullName>
    </submittedName>
</protein>
<dbReference type="EMBL" id="BBNU01000007">
    <property type="protein sequence ID" value="GAL79679.1"/>
    <property type="molecule type" value="Genomic_DNA"/>
</dbReference>
<reference evidence="2 5" key="1">
    <citation type="journal article" date="2014" name="Genome Announc.">
        <title>Draft Genome Sequences of Marine Flavobacterium Algibacter lectus Strains SS8 and NR4.</title>
        <authorList>
            <person name="Takatani N."/>
            <person name="Nakanishi M."/>
            <person name="Meirelles P."/>
            <person name="Mino S."/>
            <person name="Suda W."/>
            <person name="Oshima K."/>
            <person name="Hattori M."/>
            <person name="Ohkuma M."/>
            <person name="Hosokawa M."/>
            <person name="Miyashita K."/>
            <person name="Thompson F.L."/>
            <person name="Niwa A."/>
            <person name="Sawabe T."/>
            <person name="Sawabe T."/>
        </authorList>
    </citation>
    <scope>NUCLEOTIDE SEQUENCE [LARGE SCALE GENOMIC DNA]</scope>
    <source>
        <strain evidence="2">JCM 19274</strain>
        <strain evidence="1 5">JCM 19300</strain>
    </source>
</reference>
<dbReference type="STRING" id="221126.SAMN04489722_10487"/>
<comment type="caution">
    <text evidence="2">The sequence shown here is derived from an EMBL/GenBank/DDBJ whole genome shotgun (WGS) entry which is preliminary data.</text>
</comment>
<evidence type="ECO:0000313" key="1">
    <source>
        <dbReference type="EMBL" id="GAL62830.1"/>
    </source>
</evidence>
<dbReference type="Proteomes" id="UP000029644">
    <property type="component" value="Unassembled WGS sequence"/>
</dbReference>